<keyword evidence="4" id="KW-1185">Reference proteome</keyword>
<dbReference type="Proteomes" id="UP000683360">
    <property type="component" value="Unassembled WGS sequence"/>
</dbReference>
<dbReference type="SUPFAM" id="SSF48726">
    <property type="entry name" value="Immunoglobulin"/>
    <property type="match status" value="1"/>
</dbReference>
<keyword evidence="1" id="KW-0812">Transmembrane</keyword>
<evidence type="ECO:0000313" key="3">
    <source>
        <dbReference type="EMBL" id="CAG2225746.1"/>
    </source>
</evidence>
<dbReference type="Gene3D" id="2.60.40.10">
    <property type="entry name" value="Immunoglobulins"/>
    <property type="match status" value="1"/>
</dbReference>
<dbReference type="PROSITE" id="PS50835">
    <property type="entry name" value="IG_LIKE"/>
    <property type="match status" value="1"/>
</dbReference>
<dbReference type="Pfam" id="PF13927">
    <property type="entry name" value="Ig_3"/>
    <property type="match status" value="1"/>
</dbReference>
<dbReference type="InterPro" id="IPR036179">
    <property type="entry name" value="Ig-like_dom_sf"/>
</dbReference>
<dbReference type="InterPro" id="IPR003599">
    <property type="entry name" value="Ig_sub"/>
</dbReference>
<reference evidence="3" key="1">
    <citation type="submission" date="2021-03" db="EMBL/GenBank/DDBJ databases">
        <authorList>
            <person name="Bekaert M."/>
        </authorList>
    </citation>
    <scope>NUCLEOTIDE SEQUENCE</scope>
</reference>
<feature type="transmembrane region" description="Helical" evidence="1">
    <location>
        <begin position="201"/>
        <end position="224"/>
    </location>
</feature>
<sequence>MISYNTNYTCTCNNTTISLTIPGTFDIETLHGSQWMCYDNIFGYRSNKVQLNVNVPIKQVNLKAIPNDINQTDILSGSSQQFTCTTDAGRPSSRISVKPVISEIPDYNVTEGSKLKITPSIDANPDPIAVWWTRQNKPKFMYHGTNLTIRSIQRESSDNYTCHAMNTITAPGHPTMNRTSEEMFNVNVQISPRQDSYNNTAVGVGTGITVFIVLIGVTILNLFLYRKRRMSKTREQSNSEIYETELHEPSSMCYEDVGEEKSNTAGNVYENMNISDNGT</sequence>
<keyword evidence="1" id="KW-0472">Membrane</keyword>
<name>A0A8S3T1R8_MYTED</name>
<dbReference type="OrthoDB" id="6130865at2759"/>
<protein>
    <submittedName>
        <fullName evidence="3">IGSF9</fullName>
    </submittedName>
</protein>
<keyword evidence="1" id="KW-1133">Transmembrane helix</keyword>
<dbReference type="InterPro" id="IPR007110">
    <property type="entry name" value="Ig-like_dom"/>
</dbReference>
<proteinExistence type="predicted"/>
<dbReference type="PANTHER" id="PTHR46013:SF4">
    <property type="entry name" value="B-CELL RECEPTOR CD22-RELATED"/>
    <property type="match status" value="1"/>
</dbReference>
<gene>
    <name evidence="3" type="ORF">MEDL_38858</name>
</gene>
<comment type="caution">
    <text evidence="3">The sequence shown here is derived from an EMBL/GenBank/DDBJ whole genome shotgun (WGS) entry which is preliminary data.</text>
</comment>
<feature type="domain" description="Ig-like" evidence="2">
    <location>
        <begin position="99"/>
        <end position="180"/>
    </location>
</feature>
<dbReference type="SMART" id="SM00409">
    <property type="entry name" value="IG"/>
    <property type="match status" value="1"/>
</dbReference>
<accession>A0A8S3T1R8</accession>
<dbReference type="PANTHER" id="PTHR46013">
    <property type="entry name" value="VASCULAR CELL ADHESION MOLECULE 1"/>
    <property type="match status" value="1"/>
</dbReference>
<evidence type="ECO:0000259" key="2">
    <source>
        <dbReference type="PROSITE" id="PS50835"/>
    </source>
</evidence>
<dbReference type="EMBL" id="CAJPWZ010001857">
    <property type="protein sequence ID" value="CAG2225746.1"/>
    <property type="molecule type" value="Genomic_DNA"/>
</dbReference>
<dbReference type="InterPro" id="IPR013783">
    <property type="entry name" value="Ig-like_fold"/>
</dbReference>
<evidence type="ECO:0000313" key="4">
    <source>
        <dbReference type="Proteomes" id="UP000683360"/>
    </source>
</evidence>
<evidence type="ECO:0000256" key="1">
    <source>
        <dbReference type="SAM" id="Phobius"/>
    </source>
</evidence>
<dbReference type="AlphaFoldDB" id="A0A8S3T1R8"/>
<organism evidence="3 4">
    <name type="scientific">Mytilus edulis</name>
    <name type="common">Blue mussel</name>
    <dbReference type="NCBI Taxonomy" id="6550"/>
    <lineage>
        <taxon>Eukaryota</taxon>
        <taxon>Metazoa</taxon>
        <taxon>Spiralia</taxon>
        <taxon>Lophotrochozoa</taxon>
        <taxon>Mollusca</taxon>
        <taxon>Bivalvia</taxon>
        <taxon>Autobranchia</taxon>
        <taxon>Pteriomorphia</taxon>
        <taxon>Mytilida</taxon>
        <taxon>Mytiloidea</taxon>
        <taxon>Mytilidae</taxon>
        <taxon>Mytilinae</taxon>
        <taxon>Mytilus</taxon>
    </lineage>
</organism>